<protein>
    <submittedName>
        <fullName evidence="1">Uncharacterized protein</fullName>
    </submittedName>
</protein>
<dbReference type="AlphaFoldDB" id="A0A495IYK5"/>
<reference evidence="1 2" key="1">
    <citation type="submission" date="2018-10" db="EMBL/GenBank/DDBJ databases">
        <title>Genomic Encyclopedia of Archaeal and Bacterial Type Strains, Phase II (KMG-II): from individual species to whole genera.</title>
        <authorList>
            <person name="Goeker M."/>
        </authorList>
    </citation>
    <scope>NUCLEOTIDE SEQUENCE [LARGE SCALE GENOMIC DNA]</scope>
    <source>
        <strain evidence="1 2">DSM 18602</strain>
    </source>
</reference>
<sequence>MKYALIIALLFQNKVQFKARYLDKNSVLINGSQKFVQPSINFKKQPGVYLQTPKLRLDGLTRIEAVEKVFDYKEATTGTDVDLYTSIFIPASKKGTDRWMLVFDATTGRLMQVVYSKFSNGLTFFKP</sequence>
<comment type="caution">
    <text evidence="1">The sequence shown here is derived from an EMBL/GenBank/DDBJ whole genome shotgun (WGS) entry which is preliminary data.</text>
</comment>
<gene>
    <name evidence="1" type="ORF">BDD43_1742</name>
</gene>
<dbReference type="RefSeq" id="WP_121197279.1">
    <property type="nucleotide sequence ID" value="NZ_RBKU01000001.1"/>
</dbReference>
<accession>A0A495IYK5</accession>
<evidence type="ECO:0000313" key="2">
    <source>
        <dbReference type="Proteomes" id="UP000268007"/>
    </source>
</evidence>
<evidence type="ECO:0000313" key="1">
    <source>
        <dbReference type="EMBL" id="RKR81593.1"/>
    </source>
</evidence>
<dbReference type="OrthoDB" id="5572060at2"/>
<proteinExistence type="predicted"/>
<organism evidence="1 2">
    <name type="scientific">Mucilaginibacter gracilis</name>
    <dbReference type="NCBI Taxonomy" id="423350"/>
    <lineage>
        <taxon>Bacteria</taxon>
        <taxon>Pseudomonadati</taxon>
        <taxon>Bacteroidota</taxon>
        <taxon>Sphingobacteriia</taxon>
        <taxon>Sphingobacteriales</taxon>
        <taxon>Sphingobacteriaceae</taxon>
        <taxon>Mucilaginibacter</taxon>
    </lineage>
</organism>
<dbReference type="Proteomes" id="UP000268007">
    <property type="component" value="Unassembled WGS sequence"/>
</dbReference>
<dbReference type="EMBL" id="RBKU01000001">
    <property type="protein sequence ID" value="RKR81593.1"/>
    <property type="molecule type" value="Genomic_DNA"/>
</dbReference>
<keyword evidence="2" id="KW-1185">Reference proteome</keyword>
<name>A0A495IYK5_9SPHI</name>